<protein>
    <submittedName>
        <fullName evidence="9">Sodium:sulfate symporter</fullName>
    </submittedName>
</protein>
<gene>
    <name evidence="9" type="ORF">NT6N_27550</name>
</gene>
<evidence type="ECO:0000313" key="9">
    <source>
        <dbReference type="EMBL" id="BDS07715.1"/>
    </source>
</evidence>
<feature type="domain" description="RCK C-terminal" evidence="8">
    <location>
        <begin position="206"/>
        <end position="294"/>
    </location>
</feature>
<dbReference type="KEGG" id="osu:NT6N_27550"/>
<dbReference type="EMBL" id="AP026866">
    <property type="protein sequence ID" value="BDS07715.1"/>
    <property type="molecule type" value="Genomic_DNA"/>
</dbReference>
<reference evidence="9" key="1">
    <citation type="submission" date="2024-07" db="EMBL/GenBank/DDBJ databases">
        <title>Complete genome sequence of Verrucomicrobiaceae bacterium NT6N.</title>
        <authorList>
            <person name="Huang C."/>
            <person name="Takami H."/>
            <person name="Hamasaki K."/>
        </authorList>
    </citation>
    <scope>NUCLEOTIDE SEQUENCE</scope>
    <source>
        <strain evidence="9">NT6N</strain>
    </source>
</reference>
<keyword evidence="3 7" id="KW-0812">Transmembrane</keyword>
<dbReference type="Pfam" id="PF02080">
    <property type="entry name" value="TrkA_C"/>
    <property type="match status" value="2"/>
</dbReference>
<dbReference type="Pfam" id="PF03600">
    <property type="entry name" value="CitMHS"/>
    <property type="match status" value="1"/>
</dbReference>
<dbReference type="InterPro" id="IPR006037">
    <property type="entry name" value="RCK_C"/>
</dbReference>
<feature type="transmembrane region" description="Helical" evidence="7">
    <location>
        <begin position="445"/>
        <end position="463"/>
    </location>
</feature>
<keyword evidence="4" id="KW-0677">Repeat</keyword>
<feature type="transmembrane region" description="Helical" evidence="7">
    <location>
        <begin position="174"/>
        <end position="195"/>
    </location>
</feature>
<feature type="transmembrane region" description="Helical" evidence="7">
    <location>
        <begin position="114"/>
        <end position="130"/>
    </location>
</feature>
<feature type="transmembrane region" description="Helical" evidence="7">
    <location>
        <begin position="502"/>
        <end position="523"/>
    </location>
</feature>
<name>A0AAT9FP37_9BACT</name>
<feature type="transmembrane region" description="Helical" evidence="7">
    <location>
        <begin position="6"/>
        <end position="22"/>
    </location>
</feature>
<dbReference type="GO" id="GO:0006813">
    <property type="term" value="P:potassium ion transport"/>
    <property type="evidence" value="ECO:0007669"/>
    <property type="project" value="InterPro"/>
</dbReference>
<comment type="subcellular location">
    <subcellularLocation>
        <location evidence="1">Membrane</location>
        <topology evidence="1">Multi-pass membrane protein</topology>
    </subcellularLocation>
</comment>
<evidence type="ECO:0000256" key="4">
    <source>
        <dbReference type="ARBA" id="ARBA00022737"/>
    </source>
</evidence>
<dbReference type="InterPro" id="IPR004680">
    <property type="entry name" value="Cit_transptr-like_dom"/>
</dbReference>
<feature type="transmembrane region" description="Helical" evidence="7">
    <location>
        <begin position="568"/>
        <end position="588"/>
    </location>
</feature>
<evidence type="ECO:0000256" key="7">
    <source>
        <dbReference type="SAM" id="Phobius"/>
    </source>
</evidence>
<evidence type="ECO:0000259" key="8">
    <source>
        <dbReference type="PROSITE" id="PS51202"/>
    </source>
</evidence>
<evidence type="ECO:0000256" key="6">
    <source>
        <dbReference type="ARBA" id="ARBA00023136"/>
    </source>
</evidence>
<sequence>METFHIIAVFIILVATFACFVKEWLPVDLAALAAFALCMLLGMLDADDVAAVFNNSAPLTIGAMFVLSAALNRTGVIDRMAILFTKAAKGSELRALVILALLVAPLSACVNNTPIVIVFLPVLISFARSANLKASRLLMPLSFIAILGGTMCIFGTSTNILVSGVSAKEGLEPFGVFEILPLGVIYALVGVIYLLTVGRKLMPSRDTVSSLFGSDDLRDFTSSAVVPEGSPLEGKKLSESDIWENPEFRIYYVVRNGQRLGMSPLDELVLHEGDTVVLKASTRGVSEIAESGSLSFYKAPPTTERKKIKLVEAMIGPHSNFIGKKITQLDLRSQYGIVVAALHRKGVNLTENVGKITLQFGDTLLIEAPESNLQRFENTRTDIIFLNDEVERPFRRKKAIFAMAAIVCVVLASSLGVPILTSAIVGAVAVMVIGCVDPREAYNSIEWPILFIIYGMLGLGAAMENTGAVRMVAENIAGGLNPFGPLVVLAVMYLLSSALTEVVTNNAVAILITPIVISIAEGMGVDARPFVVAVMFGASASFATPIGYQTNTYVFGAGGYRFSDFVKVGLPLNLLLWIIAIIFIPIFWPF</sequence>
<evidence type="ECO:0000256" key="1">
    <source>
        <dbReference type="ARBA" id="ARBA00004141"/>
    </source>
</evidence>
<dbReference type="AlphaFoldDB" id="A0AAT9FP37"/>
<organism evidence="9">
    <name type="scientific">Oceaniferula spumae</name>
    <dbReference type="NCBI Taxonomy" id="2979115"/>
    <lineage>
        <taxon>Bacteria</taxon>
        <taxon>Pseudomonadati</taxon>
        <taxon>Verrucomicrobiota</taxon>
        <taxon>Verrucomicrobiia</taxon>
        <taxon>Verrucomicrobiales</taxon>
        <taxon>Verrucomicrobiaceae</taxon>
        <taxon>Oceaniferula</taxon>
    </lineage>
</organism>
<dbReference type="SUPFAM" id="SSF116726">
    <property type="entry name" value="TrkA C-terminal domain-like"/>
    <property type="match status" value="2"/>
</dbReference>
<feature type="domain" description="RCK C-terminal" evidence="8">
    <location>
        <begin position="298"/>
        <end position="382"/>
    </location>
</feature>
<dbReference type="InterPro" id="IPR036721">
    <property type="entry name" value="RCK_C_sf"/>
</dbReference>
<keyword evidence="5 7" id="KW-1133">Transmembrane helix</keyword>
<accession>A0AAT9FP37</accession>
<evidence type="ECO:0000256" key="2">
    <source>
        <dbReference type="ARBA" id="ARBA00022448"/>
    </source>
</evidence>
<feature type="transmembrane region" description="Helical" evidence="7">
    <location>
        <begin position="475"/>
        <end position="496"/>
    </location>
</feature>
<dbReference type="PANTHER" id="PTHR43652:SF2">
    <property type="entry name" value="BASIC AMINO ACID ANTIPORTER YFCC-RELATED"/>
    <property type="match status" value="1"/>
</dbReference>
<keyword evidence="2" id="KW-0813">Transport</keyword>
<dbReference type="PROSITE" id="PS51202">
    <property type="entry name" value="RCK_C"/>
    <property type="match status" value="2"/>
</dbReference>
<feature type="transmembrane region" description="Helical" evidence="7">
    <location>
        <begin position="137"/>
        <end position="162"/>
    </location>
</feature>
<evidence type="ECO:0000256" key="5">
    <source>
        <dbReference type="ARBA" id="ARBA00022989"/>
    </source>
</evidence>
<proteinExistence type="predicted"/>
<dbReference type="PANTHER" id="PTHR43652">
    <property type="entry name" value="BASIC AMINO ACID ANTIPORTER YFCC-RELATED"/>
    <property type="match status" value="1"/>
</dbReference>
<evidence type="ECO:0000256" key="3">
    <source>
        <dbReference type="ARBA" id="ARBA00022692"/>
    </source>
</evidence>
<feature type="transmembrane region" description="Helical" evidence="7">
    <location>
        <begin position="52"/>
        <end position="71"/>
    </location>
</feature>
<feature type="transmembrane region" description="Helical" evidence="7">
    <location>
        <begin position="530"/>
        <end position="548"/>
    </location>
</feature>
<dbReference type="GO" id="GO:0005886">
    <property type="term" value="C:plasma membrane"/>
    <property type="evidence" value="ECO:0007669"/>
    <property type="project" value="TreeGrafter"/>
</dbReference>
<dbReference type="GO" id="GO:0008324">
    <property type="term" value="F:monoatomic cation transmembrane transporter activity"/>
    <property type="evidence" value="ECO:0007669"/>
    <property type="project" value="InterPro"/>
</dbReference>
<dbReference type="InterPro" id="IPR051679">
    <property type="entry name" value="DASS-Related_Transporters"/>
</dbReference>
<dbReference type="Gene3D" id="3.30.70.1450">
    <property type="entry name" value="Regulator of K+ conductance, C-terminal domain"/>
    <property type="match status" value="2"/>
</dbReference>
<keyword evidence="6 7" id="KW-0472">Membrane</keyword>
<feature type="transmembrane region" description="Helical" evidence="7">
    <location>
        <begin position="400"/>
        <end position="433"/>
    </location>
</feature>